<feature type="domain" description="LCN-type CS-alpha/beta" evidence="5">
    <location>
        <begin position="23"/>
        <end position="87"/>
    </location>
</feature>
<evidence type="ECO:0000256" key="4">
    <source>
        <dbReference type="SAM" id="SignalP"/>
    </source>
</evidence>
<sequence>MFKILILAVILLTLVKIEVYAAVNGFLVSKNGCLYPCYYEENSKKKCNNRCYTLGGSRGYCKVYTCYCEDLPVDVNTVKSITNSPCTTNGN</sequence>
<feature type="signal peptide" evidence="4">
    <location>
        <begin position="1"/>
        <end position="21"/>
    </location>
</feature>
<dbReference type="Pfam" id="PF00537">
    <property type="entry name" value="Toxin_3"/>
    <property type="match status" value="1"/>
</dbReference>
<dbReference type="GO" id="GO:0019871">
    <property type="term" value="F:sodium channel inhibitor activity"/>
    <property type="evidence" value="ECO:0007669"/>
    <property type="project" value="InterPro"/>
</dbReference>
<evidence type="ECO:0000256" key="1">
    <source>
        <dbReference type="ARBA" id="ARBA00004613"/>
    </source>
</evidence>
<dbReference type="CDD" id="cd23106">
    <property type="entry name" value="neurotoxins_LC_scorpion"/>
    <property type="match status" value="1"/>
</dbReference>
<evidence type="ECO:0000256" key="3">
    <source>
        <dbReference type="ARBA" id="ARBA00022656"/>
    </source>
</evidence>
<evidence type="ECO:0000256" key="2">
    <source>
        <dbReference type="ARBA" id="ARBA00022525"/>
    </source>
</evidence>
<evidence type="ECO:0000259" key="5">
    <source>
        <dbReference type="PROSITE" id="PS51863"/>
    </source>
</evidence>
<protein>
    <submittedName>
        <fullName evidence="6">NaTx</fullName>
    </submittedName>
</protein>
<dbReference type="InterPro" id="IPR002061">
    <property type="entry name" value="Scorpion_toxinL/defensin"/>
</dbReference>
<dbReference type="InterPro" id="IPR044062">
    <property type="entry name" value="LCN-type_CS_alpha_beta_dom"/>
</dbReference>
<feature type="chain" id="PRO_5014405025" evidence="4">
    <location>
        <begin position="22"/>
        <end position="91"/>
    </location>
</feature>
<dbReference type="InterPro" id="IPR036574">
    <property type="entry name" value="Scorpion_toxin-like_sf"/>
</dbReference>
<proteinExistence type="predicted"/>
<dbReference type="EMBL" id="GFWZ01000238">
    <property type="protein sequence ID" value="MBW20228.1"/>
    <property type="molecule type" value="Transcribed_RNA"/>
</dbReference>
<comment type="subcellular location">
    <subcellularLocation>
        <location evidence="1">Secreted</location>
    </subcellularLocation>
</comment>
<dbReference type="SUPFAM" id="SSF57095">
    <property type="entry name" value="Scorpion toxin-like"/>
    <property type="match status" value="1"/>
</dbReference>
<dbReference type="Gene3D" id="3.30.30.10">
    <property type="entry name" value="Knottin, scorpion toxin-like"/>
    <property type="match status" value="1"/>
</dbReference>
<dbReference type="PROSITE" id="PS51863">
    <property type="entry name" value="LCN_CSAB"/>
    <property type="match status" value="1"/>
</dbReference>
<keyword evidence="4" id="KW-0732">Signal</keyword>
<organism evidence="6">
    <name type="scientific">Centruroides hentzi</name>
    <dbReference type="NCBI Taxonomy" id="88313"/>
    <lineage>
        <taxon>Eukaryota</taxon>
        <taxon>Metazoa</taxon>
        <taxon>Ecdysozoa</taxon>
        <taxon>Arthropoda</taxon>
        <taxon>Chelicerata</taxon>
        <taxon>Arachnida</taxon>
        <taxon>Scorpiones</taxon>
        <taxon>Buthida</taxon>
        <taxon>Buthoidea</taxon>
        <taxon>Buthidae</taxon>
        <taxon>Centruroides</taxon>
    </lineage>
</organism>
<accession>A0A2I9LPC5</accession>
<keyword evidence="2" id="KW-0964">Secreted</keyword>
<dbReference type="AlphaFoldDB" id="A0A2I9LPC5"/>
<evidence type="ECO:0000313" key="6">
    <source>
        <dbReference type="EMBL" id="MBW20228.1"/>
    </source>
</evidence>
<reference evidence="6" key="1">
    <citation type="journal article" date="2017" name="Toxicon">
        <title>Venom-gland transcriptomics and venom proteomics of the Hentz striped scorpion (Centruroides hentzi; Buthidae) reveal high toxin diversity in a harmless member of a lethal family.</title>
        <authorList>
            <person name="Ward M.J."/>
            <person name="Ellsworth S.A."/>
            <person name="Rokyta D.R."/>
        </authorList>
    </citation>
    <scope>NUCLEOTIDE SEQUENCE</scope>
    <source>
        <tissue evidence="6">Venom gland</tissue>
    </source>
</reference>
<dbReference type="GO" id="GO:0005576">
    <property type="term" value="C:extracellular region"/>
    <property type="evidence" value="ECO:0007669"/>
    <property type="project" value="UniProtKB-SubCell"/>
</dbReference>
<name>A0A2I9LPC5_9SCOR</name>
<dbReference type="GO" id="GO:0090729">
    <property type="term" value="F:toxin activity"/>
    <property type="evidence" value="ECO:0007669"/>
    <property type="project" value="UniProtKB-KW"/>
</dbReference>
<keyword evidence="3" id="KW-0800">Toxin</keyword>